<gene>
    <name evidence="1" type="ORF">K504DRAFT_394309</name>
</gene>
<evidence type="ECO:0000313" key="1">
    <source>
        <dbReference type="EMBL" id="KAF2702495.1"/>
    </source>
</evidence>
<keyword evidence="2" id="KW-1185">Reference proteome</keyword>
<reference evidence="1" key="1">
    <citation type="journal article" date="2020" name="Stud. Mycol.">
        <title>101 Dothideomycetes genomes: a test case for predicting lifestyles and emergence of pathogens.</title>
        <authorList>
            <person name="Haridas S."/>
            <person name="Albert R."/>
            <person name="Binder M."/>
            <person name="Bloem J."/>
            <person name="Labutti K."/>
            <person name="Salamov A."/>
            <person name="Andreopoulos B."/>
            <person name="Baker S."/>
            <person name="Barry K."/>
            <person name="Bills G."/>
            <person name="Bluhm B."/>
            <person name="Cannon C."/>
            <person name="Castanera R."/>
            <person name="Culley D."/>
            <person name="Daum C."/>
            <person name="Ezra D."/>
            <person name="Gonzalez J."/>
            <person name="Henrissat B."/>
            <person name="Kuo A."/>
            <person name="Liang C."/>
            <person name="Lipzen A."/>
            <person name="Lutzoni F."/>
            <person name="Magnuson J."/>
            <person name="Mondo S."/>
            <person name="Nolan M."/>
            <person name="Ohm R."/>
            <person name="Pangilinan J."/>
            <person name="Park H.-J."/>
            <person name="Ramirez L."/>
            <person name="Alfaro M."/>
            <person name="Sun H."/>
            <person name="Tritt A."/>
            <person name="Yoshinaga Y."/>
            <person name="Zwiers L.-H."/>
            <person name="Turgeon B."/>
            <person name="Goodwin S."/>
            <person name="Spatafora J."/>
            <person name="Crous P."/>
            <person name="Grigoriev I."/>
        </authorList>
    </citation>
    <scope>NUCLEOTIDE SEQUENCE</scope>
    <source>
        <strain evidence="1">CBS 279.74</strain>
    </source>
</reference>
<evidence type="ECO:0000313" key="2">
    <source>
        <dbReference type="Proteomes" id="UP000799428"/>
    </source>
</evidence>
<protein>
    <submittedName>
        <fullName evidence="1">Uncharacterized protein</fullName>
    </submittedName>
</protein>
<dbReference type="Proteomes" id="UP000799428">
    <property type="component" value="Unassembled WGS sequence"/>
</dbReference>
<dbReference type="OrthoDB" id="3786303at2759"/>
<feature type="non-terminal residue" evidence="1">
    <location>
        <position position="1"/>
    </location>
</feature>
<dbReference type="AlphaFoldDB" id="A0A6G1JQI8"/>
<proteinExistence type="predicted"/>
<organism evidence="1 2">
    <name type="scientific">Pleomassaria siparia CBS 279.74</name>
    <dbReference type="NCBI Taxonomy" id="1314801"/>
    <lineage>
        <taxon>Eukaryota</taxon>
        <taxon>Fungi</taxon>
        <taxon>Dikarya</taxon>
        <taxon>Ascomycota</taxon>
        <taxon>Pezizomycotina</taxon>
        <taxon>Dothideomycetes</taxon>
        <taxon>Pleosporomycetidae</taxon>
        <taxon>Pleosporales</taxon>
        <taxon>Pleomassariaceae</taxon>
        <taxon>Pleomassaria</taxon>
    </lineage>
</organism>
<dbReference type="EMBL" id="MU005820">
    <property type="protein sequence ID" value="KAF2702495.1"/>
    <property type="molecule type" value="Genomic_DNA"/>
</dbReference>
<accession>A0A6G1JQI8</accession>
<sequence>YTKALYNILSNKTYIFISLCCCLDIPKLMYPKVLPNILIDYVSILYIDTIEPSLI</sequence>
<name>A0A6G1JQI8_9PLEO</name>